<name>A0ABR1H9C1_9HYPO</name>
<accession>A0ABR1H9C1</accession>
<proteinExistence type="predicted"/>
<feature type="compositionally biased region" description="Polar residues" evidence="1">
    <location>
        <begin position="26"/>
        <end position="35"/>
    </location>
</feature>
<gene>
    <name evidence="2" type="ORF">QQX98_004373</name>
</gene>
<dbReference type="EMBL" id="JAZAVJ010000054">
    <property type="protein sequence ID" value="KAK7417717.1"/>
    <property type="molecule type" value="Genomic_DNA"/>
</dbReference>
<protein>
    <recommendedName>
        <fullName evidence="4">Transcription factor domain-containing protein</fullName>
    </recommendedName>
</protein>
<comment type="caution">
    <text evidence="2">The sequence shown here is derived from an EMBL/GenBank/DDBJ whole genome shotgun (WGS) entry which is preliminary data.</text>
</comment>
<organism evidence="2 3">
    <name type="scientific">Neonectria punicea</name>
    <dbReference type="NCBI Taxonomy" id="979145"/>
    <lineage>
        <taxon>Eukaryota</taxon>
        <taxon>Fungi</taxon>
        <taxon>Dikarya</taxon>
        <taxon>Ascomycota</taxon>
        <taxon>Pezizomycotina</taxon>
        <taxon>Sordariomycetes</taxon>
        <taxon>Hypocreomycetidae</taxon>
        <taxon>Hypocreales</taxon>
        <taxon>Nectriaceae</taxon>
        <taxon>Neonectria</taxon>
    </lineage>
</organism>
<keyword evidence="3" id="KW-1185">Reference proteome</keyword>
<dbReference type="PANTHER" id="PTHR47431:SF5">
    <property type="entry name" value="ZN(II)2CYS6 TRANSCRIPTION FACTOR (EUROFUNG)"/>
    <property type="match status" value="1"/>
</dbReference>
<evidence type="ECO:0000256" key="1">
    <source>
        <dbReference type="SAM" id="MobiDB-lite"/>
    </source>
</evidence>
<feature type="compositionally biased region" description="Polar residues" evidence="1">
    <location>
        <begin position="1"/>
        <end position="12"/>
    </location>
</feature>
<evidence type="ECO:0000313" key="3">
    <source>
        <dbReference type="Proteomes" id="UP001498476"/>
    </source>
</evidence>
<dbReference type="CDD" id="cd12148">
    <property type="entry name" value="fungal_TF_MHR"/>
    <property type="match status" value="1"/>
</dbReference>
<evidence type="ECO:0008006" key="4">
    <source>
        <dbReference type="Google" id="ProtNLM"/>
    </source>
</evidence>
<sequence>MALYITQHQPGLSTDKRSRKKFATPPTKSACTAWSSPPDPGSRIQDNATIIDDQLGVLPHLYSDDLGATQFDDIFRGDSDEALDKFFAEVFGLPSYPPVGATVEDVVHSPGPQHIHVLRRYKSDDDVVQAYYELIHPVFPTLPPPLEQDVQDRAEVWVPTGQFFSDYEPSSPLILALLSILVLLPHSQDEHASDETGRELRAEYAQSLAQCAVESIKIASEMESLPSPSSTRSSIHHCVPVELETPMALCVLSIYQYLHNGNVEKMRQLAEEAFDLSVNLSLHAIPEDETPFSEARRRTWWMSYLCICNACTVSCKSPEYKVGVYLRKLTWVRLTSANIKTHQYRAFMGSPAVLKKFELLPSLDTLERSTGPNNSISHEETDVASQIFPFTVPNSILIYLEASTKMAACLELMSTDIRVAPFACSAALAGYTALMMYHFQSSTEVPDELLTLPTDVLRDQCKKGVQAALNALDNFSMGFRSMRTLSGELFSKTWKI</sequence>
<evidence type="ECO:0000313" key="2">
    <source>
        <dbReference type="EMBL" id="KAK7417717.1"/>
    </source>
</evidence>
<dbReference type="Proteomes" id="UP001498476">
    <property type="component" value="Unassembled WGS sequence"/>
</dbReference>
<feature type="region of interest" description="Disordered" evidence="1">
    <location>
        <begin position="1"/>
        <end position="41"/>
    </location>
</feature>
<reference evidence="2 3" key="1">
    <citation type="journal article" date="2025" name="Microbiol. Resour. Announc.">
        <title>Draft genome sequences for Neonectria magnoliae and Neonectria punicea, canker pathogens of Liriodendron tulipifera and Acer saccharum in West Virginia.</title>
        <authorList>
            <person name="Petronek H.M."/>
            <person name="Kasson M.T."/>
            <person name="Metheny A.M."/>
            <person name="Stauder C.M."/>
            <person name="Lovett B."/>
            <person name="Lynch S.C."/>
            <person name="Garnas J.R."/>
            <person name="Kasson L.R."/>
            <person name="Stajich J.E."/>
        </authorList>
    </citation>
    <scope>NUCLEOTIDE SEQUENCE [LARGE SCALE GENOMIC DNA]</scope>
    <source>
        <strain evidence="2 3">NRRL 64653</strain>
    </source>
</reference>
<dbReference type="PANTHER" id="PTHR47431">
    <property type="entry name" value="ZN(II)2CYS6 TRANSCRIPTION FACTOR (EUROFUNG)-RELATED"/>
    <property type="match status" value="1"/>
</dbReference>